<proteinExistence type="predicted"/>
<sequence length="203" mass="23288">MKKAPRKSFIIIGRANAGKTLFLLNFCEFMGYNDITIKFKDAREEYIRNNEIGAFKKNLVNDTPNSTKCIQATELNIPVFKGSKYAEFIDTTGLSSTIHFDQDIREGMAQTISLMKQDAVLFHIVDAAWISDSKKIDDMDMQIYKYGKYRGNYIILANKLDLIQNENKLHILDESFPEVKIIKISALKELGFPEVKKYVSKII</sequence>
<dbReference type="Gene3D" id="3.40.50.300">
    <property type="entry name" value="P-loop containing nucleotide triphosphate hydrolases"/>
    <property type="match status" value="1"/>
</dbReference>
<accession>A0A0P8YCG6</accession>
<name>A0A0P8YCG6_9CLOT</name>
<keyword evidence="3" id="KW-1185">Reference proteome</keyword>
<reference evidence="2 3" key="1">
    <citation type="submission" date="2015-09" db="EMBL/GenBank/DDBJ databases">
        <title>Genome sequence of Oxobacter pfennigii DSM 3222.</title>
        <authorList>
            <person name="Poehlein A."/>
            <person name="Bengelsdorf F.R."/>
            <person name="Schiel-Bengelsdorf B."/>
            <person name="Duerre P."/>
            <person name="Daniel R."/>
        </authorList>
    </citation>
    <scope>NUCLEOTIDE SEQUENCE [LARGE SCALE GENOMIC DNA]</scope>
    <source>
        <strain evidence="2 3">DSM 3222</strain>
    </source>
</reference>
<dbReference type="RefSeq" id="WP_054874406.1">
    <property type="nucleotide sequence ID" value="NZ_LKET01000028.1"/>
</dbReference>
<feature type="domain" description="G" evidence="1">
    <location>
        <begin position="57"/>
        <end position="159"/>
    </location>
</feature>
<dbReference type="GO" id="GO:0005525">
    <property type="term" value="F:GTP binding"/>
    <property type="evidence" value="ECO:0007669"/>
    <property type="project" value="InterPro"/>
</dbReference>
<dbReference type="Proteomes" id="UP000050326">
    <property type="component" value="Unassembled WGS sequence"/>
</dbReference>
<evidence type="ECO:0000313" key="3">
    <source>
        <dbReference type="Proteomes" id="UP000050326"/>
    </source>
</evidence>
<gene>
    <name evidence="2" type="primary">der_1</name>
    <name evidence="2" type="ORF">OXPF_13180</name>
</gene>
<comment type="caution">
    <text evidence="2">The sequence shown here is derived from an EMBL/GenBank/DDBJ whole genome shotgun (WGS) entry which is preliminary data.</text>
</comment>
<dbReference type="AlphaFoldDB" id="A0A0P8YCG6"/>
<evidence type="ECO:0000259" key="1">
    <source>
        <dbReference type="Pfam" id="PF01926"/>
    </source>
</evidence>
<dbReference type="SUPFAM" id="SSF52540">
    <property type="entry name" value="P-loop containing nucleoside triphosphate hydrolases"/>
    <property type="match status" value="1"/>
</dbReference>
<evidence type="ECO:0000313" key="2">
    <source>
        <dbReference type="EMBL" id="KPU44843.1"/>
    </source>
</evidence>
<protein>
    <submittedName>
        <fullName evidence="2">GTPase Der</fullName>
    </submittedName>
</protein>
<dbReference type="InterPro" id="IPR006073">
    <property type="entry name" value="GTP-bd"/>
</dbReference>
<dbReference type="OrthoDB" id="2374147at2"/>
<dbReference type="InterPro" id="IPR027417">
    <property type="entry name" value="P-loop_NTPase"/>
</dbReference>
<dbReference type="STRING" id="36849.OXPF_13180"/>
<dbReference type="EMBL" id="LKET01000028">
    <property type="protein sequence ID" value="KPU44843.1"/>
    <property type="molecule type" value="Genomic_DNA"/>
</dbReference>
<organism evidence="2 3">
    <name type="scientific">Oxobacter pfennigii</name>
    <dbReference type="NCBI Taxonomy" id="36849"/>
    <lineage>
        <taxon>Bacteria</taxon>
        <taxon>Bacillati</taxon>
        <taxon>Bacillota</taxon>
        <taxon>Clostridia</taxon>
        <taxon>Eubacteriales</taxon>
        <taxon>Clostridiaceae</taxon>
        <taxon>Oxobacter</taxon>
    </lineage>
</organism>
<dbReference type="Pfam" id="PF01926">
    <property type="entry name" value="MMR_HSR1"/>
    <property type="match status" value="1"/>
</dbReference>